<reference evidence="1" key="1">
    <citation type="submission" date="2022-07" db="EMBL/GenBank/DDBJ databases">
        <title>Phylogenomic reconstructions and comparative analyses of Kickxellomycotina fungi.</title>
        <authorList>
            <person name="Reynolds N.K."/>
            <person name="Stajich J.E."/>
            <person name="Barry K."/>
            <person name="Grigoriev I.V."/>
            <person name="Crous P."/>
            <person name="Smith M.E."/>
        </authorList>
    </citation>
    <scope>NUCLEOTIDE SEQUENCE</scope>
    <source>
        <strain evidence="1">NRRL 1566</strain>
    </source>
</reference>
<evidence type="ECO:0000313" key="1">
    <source>
        <dbReference type="EMBL" id="KAJ2848814.1"/>
    </source>
</evidence>
<evidence type="ECO:0000313" key="2">
    <source>
        <dbReference type="Proteomes" id="UP001139887"/>
    </source>
</evidence>
<name>A0A9W8I611_9FUNG</name>
<gene>
    <name evidence="1" type="ORF">IWW36_003064</name>
</gene>
<keyword evidence="2" id="KW-1185">Reference proteome</keyword>
<protein>
    <submittedName>
        <fullName evidence="1">Uncharacterized protein</fullName>
    </submittedName>
</protein>
<dbReference type="Proteomes" id="UP001139887">
    <property type="component" value="Unassembled WGS sequence"/>
</dbReference>
<sequence>MDKALIVYFAGFLASQDADLLTLYYGQPEAQRTVTDTMFAASASYHCVMIGRPEQAQASMGCLSKQALSGLESIVKDKKMLQLPLNFKKQAISAYMLRKPNDRFKSVSYAANIVKRILQQGVAPDTKVIRTLISSSVRTKQVKSIAFVYATAHQSMDIPIEVMSKLEIRRAEINGLQPRLHCDVLGSLVRSENLSSALIVARGMRSRLLYHLLLSMWNSSWPAKWKGTIEIAADLLRTVDKKLLHATHHLAVSSIVLAPRKYSSEAKEAVHHALNLHRILAPQLEQPSISLIKRLTRTAIREGMYLHALAVFRETEARKGWCIRRASLANRSIRAMLDEALAQEESVEAIVDLTKACIDNPGNMEDYFYATILSSLISNSKIYRWDRQEQMRIAKAVVRSMYRFHIPHPPSDIYASMYFWALLGQREKTFNYFKQLSNQDRNSVAWGIYMLAFVRAGDTDGTLDVLMQAGKWFNHIDEDREESIGKTSKLVNMVVTEMIDRGYCRSVLTLLDMYITQSASEELVETAEDLHTLSPIIRVLLMDYRFIYAICDYSNVIKQYRISDGQLHSLLQACLVCEDSGNALHTAQKINEIGGSLSVHEWQTLIQISQNNLDHMFKAYRMWRQGSDINQTTCLSETSSQPMDVSGLTYPALYQLLLQTTQGNMRNRGSTFRFPQASLATPFVDRKGILLLLYRQLQKETRVFPVTEMRGKLRYNVRFVYELYRHLDPNDKSIPQLIHDGILQLQWLRSWRQM</sequence>
<accession>A0A9W8I611</accession>
<dbReference type="AlphaFoldDB" id="A0A9W8I611"/>
<dbReference type="EMBL" id="JANBUW010000131">
    <property type="protein sequence ID" value="KAJ2848814.1"/>
    <property type="molecule type" value="Genomic_DNA"/>
</dbReference>
<dbReference type="OrthoDB" id="5573485at2759"/>
<comment type="caution">
    <text evidence="1">The sequence shown here is derived from an EMBL/GenBank/DDBJ whole genome shotgun (WGS) entry which is preliminary data.</text>
</comment>
<proteinExistence type="predicted"/>
<organism evidence="1 2">
    <name type="scientific">Coemansia brasiliensis</name>
    <dbReference type="NCBI Taxonomy" id="2650707"/>
    <lineage>
        <taxon>Eukaryota</taxon>
        <taxon>Fungi</taxon>
        <taxon>Fungi incertae sedis</taxon>
        <taxon>Zoopagomycota</taxon>
        <taxon>Kickxellomycotina</taxon>
        <taxon>Kickxellomycetes</taxon>
        <taxon>Kickxellales</taxon>
        <taxon>Kickxellaceae</taxon>
        <taxon>Coemansia</taxon>
    </lineage>
</organism>